<name>A0ABU1AT14_9BACT</name>
<organism evidence="3 4">
    <name type="scientific">Thalassobacterium maritimum</name>
    <dbReference type="NCBI Taxonomy" id="3041265"/>
    <lineage>
        <taxon>Bacteria</taxon>
        <taxon>Pseudomonadati</taxon>
        <taxon>Verrucomicrobiota</taxon>
        <taxon>Opitutia</taxon>
        <taxon>Puniceicoccales</taxon>
        <taxon>Coraliomargaritaceae</taxon>
        <taxon>Thalassobacterium</taxon>
    </lineage>
</organism>
<sequence>MNISNTYTRNKALFTVVAVSLALHVLGLLGFGAFKIVENITREEQTFEAPQIVEVPQEQPEYQVNLEQRNRSSAPPRPNPIVVDAPDVTIPALNIDVNIANASSYGRGSGGFGTGGGVAEMREMVVADLDFFGAKMQSDAQRILFIIDMSGSMVMEGRGVDGYKVVVDEMVATLKPLIGVGTFNVLAFAKDVEKFRGSTFKSVTEDSIKTAQKWLMDRDPAEATDRKQAKSYDVFKTYKKGRNLGTRADLALEAGFKMKPNMIIFLSDGDPTKMEAKEVLKLVNEELQSDPKVPINAVSYKSTKGRKFLKQLAANSGGTYTEVK</sequence>
<dbReference type="Pfam" id="PF13768">
    <property type="entry name" value="VWA_3"/>
    <property type="match status" value="1"/>
</dbReference>
<dbReference type="InterPro" id="IPR002035">
    <property type="entry name" value="VWF_A"/>
</dbReference>
<feature type="domain" description="VWFA" evidence="2">
    <location>
        <begin position="142"/>
        <end position="324"/>
    </location>
</feature>
<evidence type="ECO:0000259" key="2">
    <source>
        <dbReference type="PROSITE" id="PS50234"/>
    </source>
</evidence>
<proteinExistence type="predicted"/>
<accession>A0ABU1AT14</accession>
<dbReference type="SUPFAM" id="SSF53300">
    <property type="entry name" value="vWA-like"/>
    <property type="match status" value="1"/>
</dbReference>
<comment type="caution">
    <text evidence="3">The sequence shown here is derived from an EMBL/GenBank/DDBJ whole genome shotgun (WGS) entry which is preliminary data.</text>
</comment>
<keyword evidence="1" id="KW-0472">Membrane</keyword>
<dbReference type="Proteomes" id="UP001225316">
    <property type="component" value="Unassembled WGS sequence"/>
</dbReference>
<keyword evidence="1" id="KW-0812">Transmembrane</keyword>
<dbReference type="RefSeq" id="WP_308949427.1">
    <property type="nucleotide sequence ID" value="NZ_JARXHW010000012.1"/>
</dbReference>
<reference evidence="3 4" key="1">
    <citation type="submission" date="2023-04" db="EMBL/GenBank/DDBJ databases">
        <title>A novel bacteria isolated from coastal sediment.</title>
        <authorList>
            <person name="Liu X.-J."/>
            <person name="Du Z.-J."/>
        </authorList>
    </citation>
    <scope>NUCLEOTIDE SEQUENCE [LARGE SCALE GENOMIC DNA]</scope>
    <source>
        <strain evidence="3 4">SDUM461003</strain>
    </source>
</reference>
<dbReference type="EMBL" id="JARXHW010000012">
    <property type="protein sequence ID" value="MDQ8207293.1"/>
    <property type="molecule type" value="Genomic_DNA"/>
</dbReference>
<keyword evidence="1" id="KW-1133">Transmembrane helix</keyword>
<evidence type="ECO:0000313" key="4">
    <source>
        <dbReference type="Proteomes" id="UP001225316"/>
    </source>
</evidence>
<evidence type="ECO:0000313" key="3">
    <source>
        <dbReference type="EMBL" id="MDQ8207293.1"/>
    </source>
</evidence>
<gene>
    <name evidence="3" type="ORF">QEH52_07225</name>
</gene>
<dbReference type="Gene3D" id="3.40.50.410">
    <property type="entry name" value="von Willebrand factor, type A domain"/>
    <property type="match status" value="1"/>
</dbReference>
<feature type="transmembrane region" description="Helical" evidence="1">
    <location>
        <begin position="12"/>
        <end position="34"/>
    </location>
</feature>
<dbReference type="PROSITE" id="PS50234">
    <property type="entry name" value="VWFA"/>
    <property type="match status" value="1"/>
</dbReference>
<protein>
    <recommendedName>
        <fullName evidence="2">VWFA domain-containing protein</fullName>
    </recommendedName>
</protein>
<evidence type="ECO:0000256" key="1">
    <source>
        <dbReference type="SAM" id="Phobius"/>
    </source>
</evidence>
<keyword evidence="4" id="KW-1185">Reference proteome</keyword>
<dbReference type="InterPro" id="IPR036465">
    <property type="entry name" value="vWFA_dom_sf"/>
</dbReference>